<evidence type="ECO:0000256" key="1">
    <source>
        <dbReference type="ARBA" id="ARBA00005417"/>
    </source>
</evidence>
<evidence type="ECO:0000256" key="2">
    <source>
        <dbReference type="ARBA" id="ARBA00022448"/>
    </source>
</evidence>
<dbReference type="PROSITE" id="PS00211">
    <property type="entry name" value="ABC_TRANSPORTER_1"/>
    <property type="match status" value="1"/>
</dbReference>
<dbReference type="InterPro" id="IPR017871">
    <property type="entry name" value="ABC_transporter-like_CS"/>
</dbReference>
<dbReference type="InterPro" id="IPR017911">
    <property type="entry name" value="MacB-like_ATP-bd"/>
</dbReference>
<dbReference type="CDD" id="cd03255">
    <property type="entry name" value="ABC_MJ0796_LolCDE_FtsE"/>
    <property type="match status" value="1"/>
</dbReference>
<dbReference type="SMART" id="SM00382">
    <property type="entry name" value="AAA"/>
    <property type="match status" value="1"/>
</dbReference>
<keyword evidence="2" id="KW-0813">Transport</keyword>
<dbReference type="Gene3D" id="3.40.50.300">
    <property type="entry name" value="P-loop containing nucleotide triphosphate hydrolases"/>
    <property type="match status" value="1"/>
</dbReference>
<gene>
    <name evidence="6" type="ORF">METZ01_LOCUS4901</name>
</gene>
<keyword evidence="3" id="KW-0547">Nucleotide-binding</keyword>
<dbReference type="FunFam" id="3.40.50.300:FF:000032">
    <property type="entry name" value="Export ABC transporter ATP-binding protein"/>
    <property type="match status" value="1"/>
</dbReference>
<dbReference type="EMBL" id="UINC01000254">
    <property type="protein sequence ID" value="SUZ52047.1"/>
    <property type="molecule type" value="Genomic_DNA"/>
</dbReference>
<dbReference type="PANTHER" id="PTHR42798:SF2">
    <property type="entry name" value="ABC TRANSPORTER ATP-BINDING PROTEIN MG467-RELATED"/>
    <property type="match status" value="1"/>
</dbReference>
<evidence type="ECO:0000259" key="5">
    <source>
        <dbReference type="PROSITE" id="PS50893"/>
    </source>
</evidence>
<dbReference type="InterPro" id="IPR027417">
    <property type="entry name" value="P-loop_NTPase"/>
</dbReference>
<comment type="similarity">
    <text evidence="1">Belongs to the ABC transporter superfamily.</text>
</comment>
<protein>
    <recommendedName>
        <fullName evidence="5">ABC transporter domain-containing protein</fullName>
    </recommendedName>
</protein>
<dbReference type="GO" id="GO:0016887">
    <property type="term" value="F:ATP hydrolysis activity"/>
    <property type="evidence" value="ECO:0007669"/>
    <property type="project" value="InterPro"/>
</dbReference>
<reference evidence="6" key="1">
    <citation type="submission" date="2018-05" db="EMBL/GenBank/DDBJ databases">
        <authorList>
            <person name="Lanie J.A."/>
            <person name="Ng W.-L."/>
            <person name="Kazmierczak K.M."/>
            <person name="Andrzejewski T.M."/>
            <person name="Davidsen T.M."/>
            <person name="Wayne K.J."/>
            <person name="Tettelin H."/>
            <person name="Glass J.I."/>
            <person name="Rusch D."/>
            <person name="Podicherti R."/>
            <person name="Tsui H.-C.T."/>
            <person name="Winkler M.E."/>
        </authorList>
    </citation>
    <scope>NUCLEOTIDE SEQUENCE</scope>
</reference>
<dbReference type="AlphaFoldDB" id="A0A381NC04"/>
<dbReference type="InterPro" id="IPR003593">
    <property type="entry name" value="AAA+_ATPase"/>
</dbReference>
<sequence length="230" mass="24653">MSFNNKILVAESVTKQVTSPAGDLTILSDISFVIQRGESVSITGPSGAGKSTLLGLLAGLDIPTSGRIFLNDNDLTVLDEDGRAGVRAKSVGFVFQSFHLVASLNALENIMLPLELNKHPLPRERAMEVLQKVGLIERRLHYPSQLSGGEKQRVAIARAFSTEPSLLFADEPTGNLDTATGSSIIDILFELNLNSTTTLILVTHNQSIAARCNREISLNAGNLVSSKSIT</sequence>
<dbReference type="PROSITE" id="PS50893">
    <property type="entry name" value="ABC_TRANSPORTER_2"/>
    <property type="match status" value="1"/>
</dbReference>
<dbReference type="PANTHER" id="PTHR42798">
    <property type="entry name" value="LIPOPROTEIN-RELEASING SYSTEM ATP-BINDING PROTEIN LOLD"/>
    <property type="match status" value="1"/>
</dbReference>
<name>A0A381NC04_9ZZZZ</name>
<evidence type="ECO:0000256" key="4">
    <source>
        <dbReference type="ARBA" id="ARBA00022840"/>
    </source>
</evidence>
<evidence type="ECO:0000256" key="3">
    <source>
        <dbReference type="ARBA" id="ARBA00022741"/>
    </source>
</evidence>
<feature type="domain" description="ABC transporter" evidence="5">
    <location>
        <begin position="8"/>
        <end position="229"/>
    </location>
</feature>
<accession>A0A381NC04</accession>
<dbReference type="GO" id="GO:0022857">
    <property type="term" value="F:transmembrane transporter activity"/>
    <property type="evidence" value="ECO:0007669"/>
    <property type="project" value="UniProtKB-ARBA"/>
</dbReference>
<proteinExistence type="inferred from homology"/>
<dbReference type="Pfam" id="PF00005">
    <property type="entry name" value="ABC_tran"/>
    <property type="match status" value="1"/>
</dbReference>
<dbReference type="SUPFAM" id="SSF52540">
    <property type="entry name" value="P-loop containing nucleoside triphosphate hydrolases"/>
    <property type="match status" value="1"/>
</dbReference>
<dbReference type="GO" id="GO:0005524">
    <property type="term" value="F:ATP binding"/>
    <property type="evidence" value="ECO:0007669"/>
    <property type="project" value="UniProtKB-KW"/>
</dbReference>
<evidence type="ECO:0000313" key="6">
    <source>
        <dbReference type="EMBL" id="SUZ52047.1"/>
    </source>
</evidence>
<organism evidence="6">
    <name type="scientific">marine metagenome</name>
    <dbReference type="NCBI Taxonomy" id="408172"/>
    <lineage>
        <taxon>unclassified sequences</taxon>
        <taxon>metagenomes</taxon>
        <taxon>ecological metagenomes</taxon>
    </lineage>
</organism>
<dbReference type="InterPro" id="IPR003439">
    <property type="entry name" value="ABC_transporter-like_ATP-bd"/>
</dbReference>
<dbReference type="GO" id="GO:0098796">
    <property type="term" value="C:membrane protein complex"/>
    <property type="evidence" value="ECO:0007669"/>
    <property type="project" value="UniProtKB-ARBA"/>
</dbReference>
<keyword evidence="4" id="KW-0067">ATP-binding</keyword>